<feature type="non-terminal residue" evidence="1">
    <location>
        <position position="412"/>
    </location>
</feature>
<organism evidence="1">
    <name type="scientific">marine sediment metagenome</name>
    <dbReference type="NCBI Taxonomy" id="412755"/>
    <lineage>
        <taxon>unclassified sequences</taxon>
        <taxon>metagenomes</taxon>
        <taxon>ecological metagenomes</taxon>
    </lineage>
</organism>
<feature type="non-terminal residue" evidence="1">
    <location>
        <position position="1"/>
    </location>
</feature>
<comment type="caution">
    <text evidence="1">The sequence shown here is derived from an EMBL/GenBank/DDBJ whole genome shotgun (WGS) entry which is preliminary data.</text>
</comment>
<reference evidence="1" key="1">
    <citation type="journal article" date="2014" name="Front. Microbiol.">
        <title>High frequency of phylogenetically diverse reductive dehalogenase-homologous genes in deep subseafloor sedimentary metagenomes.</title>
        <authorList>
            <person name="Kawai M."/>
            <person name="Futagami T."/>
            <person name="Toyoda A."/>
            <person name="Takaki Y."/>
            <person name="Nishi S."/>
            <person name="Hori S."/>
            <person name="Arai W."/>
            <person name="Tsubouchi T."/>
            <person name="Morono Y."/>
            <person name="Uchiyama I."/>
            <person name="Ito T."/>
            <person name="Fujiyama A."/>
            <person name="Inagaki F."/>
            <person name="Takami H."/>
        </authorList>
    </citation>
    <scope>NUCLEOTIDE SEQUENCE</scope>
    <source>
        <strain evidence="1">Expedition CK06-06</strain>
    </source>
</reference>
<proteinExistence type="predicted"/>
<protein>
    <submittedName>
        <fullName evidence="1">Uncharacterized protein</fullName>
    </submittedName>
</protein>
<sequence>FVSSDKFNYECAAIFRNNDKGRSFKIKKSRVFSLKNLDVEGRYVKIFIKTAGTFFFLDEIEVIQNAERDDNIERVVPMNLTDLEAIVSNLDSQGELAQKIKRTVETVKSNKQLIGRVFANKKIEELKAIEAKFDKINHTFISFPKIKSLNKGVGIIRSEIYQKSYGKAYVCIPADPMNDLLDKEMNLVSSDVGGTINLNLWQAEFESAAINIINCSKESLRISALLSEVKAPAGIVVDKDKTFKIRRGIYVQKYNMGLLADALVLQNENEFEVEPGEVTQLWITVFNPTLSAGFYETSVIFKAKTLESKPLAEEKVNLRFNIASIKFDFDIGLNSYVWAYPEVSNVTKDFVSEAMQDLQIHRTNIFVAHESSIPFPQKFVGTKSVVDYSNFDRLIKMSKYAREYLFYFNFNE</sequence>
<accession>X0T2R2</accession>
<gene>
    <name evidence="1" type="ORF">S01H1_12760</name>
</gene>
<evidence type="ECO:0000313" key="1">
    <source>
        <dbReference type="EMBL" id="GAF70345.1"/>
    </source>
</evidence>
<dbReference type="EMBL" id="BARS01006562">
    <property type="protein sequence ID" value="GAF70345.1"/>
    <property type="molecule type" value="Genomic_DNA"/>
</dbReference>
<dbReference type="AlphaFoldDB" id="X0T2R2"/>
<name>X0T2R2_9ZZZZ</name>